<dbReference type="Pfam" id="PF00702">
    <property type="entry name" value="Hydrolase"/>
    <property type="match status" value="1"/>
</dbReference>
<keyword evidence="1" id="KW-0028">Amino-acid biosynthesis</keyword>
<dbReference type="Gene3D" id="1.10.720.60">
    <property type="match status" value="1"/>
</dbReference>
<dbReference type="SFLD" id="SFLDF00044">
    <property type="entry name" value="enolase-phosphatase"/>
    <property type="match status" value="1"/>
</dbReference>
<dbReference type="SFLD" id="SFLDG01129">
    <property type="entry name" value="C1.5:_HAD__Beta-PGM__Phosphata"/>
    <property type="match status" value="1"/>
</dbReference>
<dbReference type="SUPFAM" id="SSF56784">
    <property type="entry name" value="HAD-like"/>
    <property type="match status" value="1"/>
</dbReference>
<dbReference type="Proteomes" id="UP000663879">
    <property type="component" value="Unassembled WGS sequence"/>
</dbReference>
<dbReference type="PANTHER" id="PTHR20371:SF1">
    <property type="entry name" value="ENOLASE-PHOSPHATASE E1"/>
    <property type="match status" value="1"/>
</dbReference>
<dbReference type="GO" id="GO:0019509">
    <property type="term" value="P:L-methionine salvage from methylthioadenosine"/>
    <property type="evidence" value="ECO:0007669"/>
    <property type="project" value="InterPro"/>
</dbReference>
<dbReference type="GO" id="GO:0000287">
    <property type="term" value="F:magnesium ion binding"/>
    <property type="evidence" value="ECO:0007669"/>
    <property type="project" value="InterPro"/>
</dbReference>
<dbReference type="InterPro" id="IPR023943">
    <property type="entry name" value="Enolase-ppase_E1"/>
</dbReference>
<keyword evidence="2" id="KW-0378">Hydrolase</keyword>
<sequence>MSEKQSFKISQTVDTILTDIEGTTTSISFVKDVLFPYIRSNLKSYLEENFNNEECREDLKLLIEQSKLDKLTMGNKVPGISDNFDNKSELIESAISNIIWQMDCDRKAKPLKQLQGHMWSYAYKNKIVSGHVYEDVVPAFDKWLAKNFKIYIYSSGSVEAQKLLFGFSDKGDMLKYFSGHFDTNIGLKVEMQSYKNILESLNKSANQVLFLTDLIREAEAATDAGLYVCLLRRADNPDKEIKNFIWVNSFDEIEF</sequence>
<organism evidence="4 5">
    <name type="scientific">Brachionus calyciflorus</name>
    <dbReference type="NCBI Taxonomy" id="104777"/>
    <lineage>
        <taxon>Eukaryota</taxon>
        <taxon>Metazoa</taxon>
        <taxon>Spiralia</taxon>
        <taxon>Gnathifera</taxon>
        <taxon>Rotifera</taxon>
        <taxon>Eurotatoria</taxon>
        <taxon>Monogononta</taxon>
        <taxon>Pseudotrocha</taxon>
        <taxon>Ploima</taxon>
        <taxon>Brachionidae</taxon>
        <taxon>Brachionus</taxon>
    </lineage>
</organism>
<dbReference type="PANTHER" id="PTHR20371">
    <property type="entry name" value="ENOLASE-PHOSPHATASE E1"/>
    <property type="match status" value="1"/>
</dbReference>
<dbReference type="InterPro" id="IPR006439">
    <property type="entry name" value="HAD-SF_hydro_IA"/>
</dbReference>
<evidence type="ECO:0000313" key="4">
    <source>
        <dbReference type="EMBL" id="CAF0908558.1"/>
    </source>
</evidence>
<dbReference type="NCBIfam" id="TIGR01549">
    <property type="entry name" value="HAD-SF-IA-v1"/>
    <property type="match status" value="1"/>
</dbReference>
<dbReference type="AlphaFoldDB" id="A0A814A439"/>
<keyword evidence="3" id="KW-0486">Methionine biosynthesis</keyword>
<dbReference type="OrthoDB" id="272500at2759"/>
<dbReference type="NCBIfam" id="TIGR01691">
    <property type="entry name" value="enolase-ppase"/>
    <property type="match status" value="1"/>
</dbReference>
<keyword evidence="5" id="KW-1185">Reference proteome</keyword>
<evidence type="ECO:0000313" key="5">
    <source>
        <dbReference type="Proteomes" id="UP000663879"/>
    </source>
</evidence>
<accession>A0A814A439</accession>
<reference evidence="4" key="1">
    <citation type="submission" date="2021-02" db="EMBL/GenBank/DDBJ databases">
        <authorList>
            <person name="Nowell W R."/>
        </authorList>
    </citation>
    <scope>NUCLEOTIDE SEQUENCE</scope>
    <source>
        <strain evidence="4">Ploen Becks lab</strain>
    </source>
</reference>
<dbReference type="InterPro" id="IPR023214">
    <property type="entry name" value="HAD_sf"/>
</dbReference>
<evidence type="ECO:0000256" key="2">
    <source>
        <dbReference type="ARBA" id="ARBA00022801"/>
    </source>
</evidence>
<gene>
    <name evidence="4" type="ORF">OXX778_LOCUS11774</name>
</gene>
<dbReference type="SFLD" id="SFLDG01133">
    <property type="entry name" value="C1.5.4:_Enolase-phosphatase_Li"/>
    <property type="match status" value="1"/>
</dbReference>
<evidence type="ECO:0000256" key="1">
    <source>
        <dbReference type="ARBA" id="ARBA00022605"/>
    </source>
</evidence>
<dbReference type="GO" id="GO:0043874">
    <property type="term" value="F:acireductone synthase activity"/>
    <property type="evidence" value="ECO:0007669"/>
    <property type="project" value="InterPro"/>
</dbReference>
<dbReference type="CDD" id="cd01629">
    <property type="entry name" value="HAD_EP"/>
    <property type="match status" value="1"/>
</dbReference>
<dbReference type="SFLD" id="SFLDS00003">
    <property type="entry name" value="Haloacid_Dehalogenase"/>
    <property type="match status" value="1"/>
</dbReference>
<proteinExistence type="predicted"/>
<comment type="caution">
    <text evidence="4">The sequence shown here is derived from an EMBL/GenBank/DDBJ whole genome shotgun (WGS) entry which is preliminary data.</text>
</comment>
<dbReference type="InterPro" id="IPR036412">
    <property type="entry name" value="HAD-like_sf"/>
</dbReference>
<name>A0A814A439_9BILA</name>
<dbReference type="Gene3D" id="3.40.50.1000">
    <property type="entry name" value="HAD superfamily/HAD-like"/>
    <property type="match status" value="1"/>
</dbReference>
<evidence type="ECO:0000256" key="3">
    <source>
        <dbReference type="ARBA" id="ARBA00023167"/>
    </source>
</evidence>
<evidence type="ECO:0008006" key="6">
    <source>
        <dbReference type="Google" id="ProtNLM"/>
    </source>
</evidence>
<protein>
    <recommendedName>
        <fullName evidence="6">Enolase-phosphatase E1</fullName>
    </recommendedName>
</protein>
<dbReference type="EMBL" id="CAJNOC010002040">
    <property type="protein sequence ID" value="CAF0908558.1"/>
    <property type="molecule type" value="Genomic_DNA"/>
</dbReference>